<dbReference type="PANTHER" id="PTHR30195">
    <property type="entry name" value="TYPE I SITE-SPECIFIC DEOXYRIBONUCLEASE PROTEIN SUBUNIT M AND R"/>
    <property type="match status" value="1"/>
</dbReference>
<protein>
    <recommendedName>
        <fullName evidence="11">Type I restriction enzyme endonuclease subunit</fullName>
        <shortName evidence="11">R protein</shortName>
        <ecNumber evidence="11">3.1.21.3</ecNumber>
    </recommendedName>
</protein>
<dbReference type="InterPro" id="IPR027417">
    <property type="entry name" value="P-loop_NTPase"/>
</dbReference>
<dbReference type="RefSeq" id="WP_221860498.1">
    <property type="nucleotide sequence ID" value="NZ_BAAAYV010000021.1"/>
</dbReference>
<dbReference type="Gene3D" id="3.40.50.300">
    <property type="entry name" value="P-loop containing nucleotide triphosphate hydrolases"/>
    <property type="match status" value="2"/>
</dbReference>
<dbReference type="NCBIfam" id="TIGR00348">
    <property type="entry name" value="hsdR"/>
    <property type="match status" value="1"/>
</dbReference>
<keyword evidence="7" id="KW-0255">Endonuclease</keyword>
<dbReference type="Pfam" id="PF22679">
    <property type="entry name" value="T1R_D3-like"/>
    <property type="match status" value="1"/>
</dbReference>
<keyword evidence="14" id="KW-1185">Reference proteome</keyword>
<dbReference type="InterPro" id="IPR007409">
    <property type="entry name" value="Restrct_endonuc_type1_HsdR_N"/>
</dbReference>
<dbReference type="Proteomes" id="UP001410795">
    <property type="component" value="Unassembled WGS sequence"/>
</dbReference>
<evidence type="ECO:0000256" key="9">
    <source>
        <dbReference type="ARBA" id="ARBA00022840"/>
    </source>
</evidence>
<keyword evidence="9 11" id="KW-0067">ATP-binding</keyword>
<dbReference type="InterPro" id="IPR051268">
    <property type="entry name" value="Type-I_R_enzyme_R_subunit"/>
</dbReference>
<dbReference type="InterPro" id="IPR055180">
    <property type="entry name" value="HsdR_RecA-like_helicase_dom_2"/>
</dbReference>
<comment type="caution">
    <text evidence="13">The sequence shown here is derived from an EMBL/GenBank/DDBJ whole genome shotgun (WGS) entry which is preliminary data.</text>
</comment>
<dbReference type="PROSITE" id="PS51192">
    <property type="entry name" value="HELICASE_ATP_BIND_1"/>
    <property type="match status" value="1"/>
</dbReference>
<dbReference type="SUPFAM" id="SSF52540">
    <property type="entry name" value="P-loop containing nucleoside triphosphate hydrolases"/>
    <property type="match status" value="1"/>
</dbReference>
<evidence type="ECO:0000256" key="11">
    <source>
        <dbReference type="RuleBase" id="RU364115"/>
    </source>
</evidence>
<dbReference type="InterPro" id="IPR040980">
    <property type="entry name" value="SWI2_SNF2"/>
</dbReference>
<dbReference type="SMART" id="SM00487">
    <property type="entry name" value="DEXDc"/>
    <property type="match status" value="1"/>
</dbReference>
<accession>A0ABP7BQS2</accession>
<feature type="domain" description="Helicase ATP-binding" evidence="12">
    <location>
        <begin position="321"/>
        <end position="490"/>
    </location>
</feature>
<evidence type="ECO:0000256" key="6">
    <source>
        <dbReference type="ARBA" id="ARBA00022747"/>
    </source>
</evidence>
<keyword evidence="4" id="KW-0540">Nuclease</keyword>
<dbReference type="Pfam" id="PF18766">
    <property type="entry name" value="SWI2_SNF2"/>
    <property type="match status" value="1"/>
</dbReference>
<keyword evidence="10 11" id="KW-0238">DNA-binding</keyword>
<evidence type="ECO:0000259" key="12">
    <source>
        <dbReference type="PROSITE" id="PS51192"/>
    </source>
</evidence>
<keyword evidence="5 11" id="KW-0547">Nucleotide-binding</keyword>
<comment type="subunit">
    <text evidence="3 11">The type I restriction/modification system is composed of three polypeptides R, M and S.</text>
</comment>
<dbReference type="EC" id="3.1.21.3" evidence="11"/>
<evidence type="ECO:0000256" key="8">
    <source>
        <dbReference type="ARBA" id="ARBA00022801"/>
    </source>
</evidence>
<comment type="function">
    <text evidence="11">Subunit R is required for both nuclease and ATPase activities, but not for modification.</text>
</comment>
<evidence type="ECO:0000256" key="3">
    <source>
        <dbReference type="ARBA" id="ARBA00011296"/>
    </source>
</evidence>
<evidence type="ECO:0000256" key="7">
    <source>
        <dbReference type="ARBA" id="ARBA00022759"/>
    </source>
</evidence>
<dbReference type="InterPro" id="IPR004473">
    <property type="entry name" value="Restrct_endonuc_typeI_HsdR"/>
</dbReference>
<proteinExistence type="inferred from homology"/>
<evidence type="ECO:0000256" key="4">
    <source>
        <dbReference type="ARBA" id="ARBA00022722"/>
    </source>
</evidence>
<reference evidence="14" key="1">
    <citation type="journal article" date="2019" name="Int. J. Syst. Evol. Microbiol.">
        <title>The Global Catalogue of Microorganisms (GCM) 10K type strain sequencing project: providing services to taxonomists for standard genome sequencing and annotation.</title>
        <authorList>
            <consortium name="The Broad Institute Genomics Platform"/>
            <consortium name="The Broad Institute Genome Sequencing Center for Infectious Disease"/>
            <person name="Wu L."/>
            <person name="Ma J."/>
        </authorList>
    </citation>
    <scope>NUCLEOTIDE SEQUENCE [LARGE SCALE GENOMIC DNA]</scope>
    <source>
        <strain evidence="14">JCM 16546</strain>
    </source>
</reference>
<comment type="similarity">
    <text evidence="2 11">Belongs to the HsdR family.</text>
</comment>
<keyword evidence="8 11" id="KW-0378">Hydrolase</keyword>
<dbReference type="CDD" id="cd22332">
    <property type="entry name" value="HsdR_N"/>
    <property type="match status" value="1"/>
</dbReference>
<evidence type="ECO:0000256" key="2">
    <source>
        <dbReference type="ARBA" id="ARBA00008598"/>
    </source>
</evidence>
<keyword evidence="6 11" id="KW-0680">Restriction system</keyword>
<dbReference type="InterPro" id="IPR014001">
    <property type="entry name" value="Helicase_ATP-bd"/>
</dbReference>
<evidence type="ECO:0000313" key="14">
    <source>
        <dbReference type="Proteomes" id="UP001410795"/>
    </source>
</evidence>
<dbReference type="CDD" id="cd18030">
    <property type="entry name" value="DEXHc_RE_I_HsdR"/>
    <property type="match status" value="1"/>
</dbReference>
<dbReference type="Gene3D" id="3.90.1570.50">
    <property type="match status" value="1"/>
</dbReference>
<gene>
    <name evidence="13" type="ORF">GCM10022202_30500</name>
</gene>
<sequence>MTEATFDPSEKWQSQVPAVQMLAALGFRPLSPADALAMRGGRRRTPILEDVLAERIVALNRVRRRGQEYPLDLADAQEAIRRLLPQPALRTGAATLNRAVYDDLVRGRAIPKTIDGTSISPQVRYIDWTDPANNTYHVTVEYEVERTGSTHANRLDVVAFVNGIPFVTIECKRPSDPIANADHQLLRYQRQEEIPAYFSFAQLLIATNRREAHYATAGTPKRFWTPWREARDAEGAVAEAVRRPLAPGTLADLFGGPAEQLESLEKRVPSEQDRLLHALCRPERLLELVRTFTVFDSGVRKVARHQQYFAVKETIDRVTSCAAGRTRPGGVVWHTQGSGKSLTMVMLGKALTFDPRIDEPRLVLVTDRDDLDVQIRDTFRACELEPVRARTGKHLAELIATRAPLITTIVNKFENAAAHLEGTTPDDDPNVFVLVDESHRSHSAKSGEYGAFARRMHRALPAASFIGFTGTPLLKREKNTMRTFGPLIHRYTMKDANDDKAVVPLLYEGRHIEKQLASDAVDAWFDRISAGLTTEQRADLKRKFSRADRIAGAGQVIRAKAFDISEHYRQHWQGTGLKAQLVAPDKASAIRFHHVLQEIGHVTSEVVISAPGDDETIEAADQESRELVRRFWNDTMRQHGTEGAYLRDVIDAFKTPGGPEILIVVSKLLTGFDVPRNTVLYLCRTLREHTLLQAIARVNRLYEPPHDTDPAKDFGIIVDYEGLLQELDQALTAYSALDGFDEGDLLGAVVSVRDEIARLPARWDAVWAVFNGVARNDQEAMEQHLEPIDVREEFYERLTAFTRTLHIALSSATVEDAVPADRLDRYKADWAAFIQLRRSVQFRYNERVDLRDYEPKVQHLLDDHVLALPARVVIDALDLTDPAAVHDAAVEQGGTPAARADRIASAARRRISERIDEDPALYRRFSELIEETIEAHRAHRISEVDYLARMRAHADDVAHARRHDDLPSQVSHDEPSAAVFAEIVGRFPVSGASPRVDMSFVADVAVELVCLARDRHIVGFWENVEAQHDLANAIDDYLWNEVEDRHSVALSPEDEDAIRGAVLRIAKARFP</sequence>
<evidence type="ECO:0000256" key="1">
    <source>
        <dbReference type="ARBA" id="ARBA00000851"/>
    </source>
</evidence>
<evidence type="ECO:0000256" key="5">
    <source>
        <dbReference type="ARBA" id="ARBA00022741"/>
    </source>
</evidence>
<dbReference type="Pfam" id="PF04313">
    <property type="entry name" value="HSDR_N"/>
    <property type="match status" value="1"/>
</dbReference>
<dbReference type="PANTHER" id="PTHR30195:SF15">
    <property type="entry name" value="TYPE I RESTRICTION ENZYME HINDI ENDONUCLEASE SUBUNIT"/>
    <property type="match status" value="1"/>
</dbReference>
<comment type="catalytic activity">
    <reaction evidence="1 11">
        <text>Endonucleolytic cleavage of DNA to give random double-stranded fragments with terminal 5'-phosphates, ATP is simultaneously hydrolyzed.</text>
        <dbReference type="EC" id="3.1.21.3"/>
    </reaction>
</comment>
<dbReference type="EMBL" id="BAAAYV010000021">
    <property type="protein sequence ID" value="GAA3666262.1"/>
    <property type="molecule type" value="Genomic_DNA"/>
</dbReference>
<name>A0ABP7BQS2_9MICO</name>
<evidence type="ECO:0000256" key="10">
    <source>
        <dbReference type="ARBA" id="ARBA00023125"/>
    </source>
</evidence>
<evidence type="ECO:0000313" key="13">
    <source>
        <dbReference type="EMBL" id="GAA3666262.1"/>
    </source>
</evidence>
<organism evidence="13 14">
    <name type="scientific">Microbacterium marinilacus</name>
    <dbReference type="NCBI Taxonomy" id="415209"/>
    <lineage>
        <taxon>Bacteria</taxon>
        <taxon>Bacillati</taxon>
        <taxon>Actinomycetota</taxon>
        <taxon>Actinomycetes</taxon>
        <taxon>Micrococcales</taxon>
        <taxon>Microbacteriaceae</taxon>
        <taxon>Microbacterium</taxon>
    </lineage>
</organism>
<dbReference type="CDD" id="cd18800">
    <property type="entry name" value="SF2_C_EcoR124I-like"/>
    <property type="match status" value="1"/>
</dbReference>